<reference evidence="9" key="2">
    <citation type="submission" date="2020-08" db="EMBL/GenBank/DDBJ databases">
        <title>Plant Genome Project.</title>
        <authorList>
            <person name="Zhang R.-G."/>
        </authorList>
    </citation>
    <scope>NUCLEOTIDE SEQUENCE</scope>
    <source>
        <strain evidence="9">Huo1</strain>
        <tissue evidence="9">Leaf</tissue>
    </source>
</reference>
<keyword evidence="10" id="KW-1185">Reference proteome</keyword>
<feature type="transmembrane region" description="Helical" evidence="7">
    <location>
        <begin position="201"/>
        <end position="220"/>
    </location>
</feature>
<keyword evidence="5 7" id="KW-1133">Transmembrane helix</keyword>
<dbReference type="GO" id="GO:0006865">
    <property type="term" value="P:amino acid transport"/>
    <property type="evidence" value="ECO:0007669"/>
    <property type="project" value="UniProtKB-KW"/>
</dbReference>
<feature type="transmembrane region" description="Helical" evidence="7">
    <location>
        <begin position="28"/>
        <end position="50"/>
    </location>
</feature>
<evidence type="ECO:0000313" key="9">
    <source>
        <dbReference type="EMBL" id="KAG6400284.1"/>
    </source>
</evidence>
<feature type="transmembrane region" description="Helical" evidence="7">
    <location>
        <begin position="232"/>
        <end position="254"/>
    </location>
</feature>
<organism evidence="9">
    <name type="scientific">Salvia splendens</name>
    <name type="common">Scarlet sage</name>
    <dbReference type="NCBI Taxonomy" id="180675"/>
    <lineage>
        <taxon>Eukaryota</taxon>
        <taxon>Viridiplantae</taxon>
        <taxon>Streptophyta</taxon>
        <taxon>Embryophyta</taxon>
        <taxon>Tracheophyta</taxon>
        <taxon>Spermatophyta</taxon>
        <taxon>Magnoliopsida</taxon>
        <taxon>eudicotyledons</taxon>
        <taxon>Gunneridae</taxon>
        <taxon>Pentapetalae</taxon>
        <taxon>asterids</taxon>
        <taxon>lamiids</taxon>
        <taxon>Lamiales</taxon>
        <taxon>Lamiaceae</taxon>
        <taxon>Nepetoideae</taxon>
        <taxon>Mentheae</taxon>
        <taxon>Salviinae</taxon>
        <taxon>Salvia</taxon>
        <taxon>Salvia subgen. Calosphace</taxon>
        <taxon>core Calosphace</taxon>
    </lineage>
</organism>
<reference evidence="9" key="1">
    <citation type="submission" date="2018-01" db="EMBL/GenBank/DDBJ databases">
        <authorList>
            <person name="Mao J.F."/>
        </authorList>
    </citation>
    <scope>NUCLEOTIDE SEQUENCE</scope>
    <source>
        <strain evidence="9">Huo1</strain>
        <tissue evidence="9">Leaf</tissue>
    </source>
</reference>
<feature type="transmembrane region" description="Helical" evidence="7">
    <location>
        <begin position="70"/>
        <end position="91"/>
    </location>
</feature>
<gene>
    <name evidence="9" type="ORF">SASPL_137109</name>
</gene>
<proteinExistence type="predicted"/>
<evidence type="ECO:0000256" key="4">
    <source>
        <dbReference type="ARBA" id="ARBA00022970"/>
    </source>
</evidence>
<evidence type="ECO:0000256" key="5">
    <source>
        <dbReference type="ARBA" id="ARBA00022989"/>
    </source>
</evidence>
<dbReference type="GO" id="GO:0016020">
    <property type="term" value="C:membrane"/>
    <property type="evidence" value="ECO:0007669"/>
    <property type="project" value="UniProtKB-SubCell"/>
</dbReference>
<evidence type="ECO:0000256" key="1">
    <source>
        <dbReference type="ARBA" id="ARBA00004370"/>
    </source>
</evidence>
<keyword evidence="6 7" id="KW-0472">Membrane</keyword>
<dbReference type="InterPro" id="IPR013057">
    <property type="entry name" value="AA_transpt_TM"/>
</dbReference>
<feature type="transmembrane region" description="Helical" evidence="7">
    <location>
        <begin position="175"/>
        <end position="195"/>
    </location>
</feature>
<feature type="domain" description="Amino acid transporter transmembrane" evidence="8">
    <location>
        <begin position="22"/>
        <end position="254"/>
    </location>
</feature>
<comment type="subcellular location">
    <subcellularLocation>
        <location evidence="1">Membrane</location>
    </subcellularLocation>
</comment>
<dbReference type="PANTHER" id="PTHR48017">
    <property type="entry name" value="OS05G0424000 PROTEIN-RELATED"/>
    <property type="match status" value="1"/>
</dbReference>
<keyword evidence="3 7" id="KW-0812">Transmembrane</keyword>
<dbReference type="AlphaFoldDB" id="A0A8X8WUC1"/>
<accession>A0A8X8WUC1</accession>
<dbReference type="Pfam" id="PF01490">
    <property type="entry name" value="Aa_trans"/>
    <property type="match status" value="1"/>
</dbReference>
<dbReference type="Proteomes" id="UP000298416">
    <property type="component" value="Unassembled WGS sequence"/>
</dbReference>
<protein>
    <recommendedName>
        <fullName evidence="8">Amino acid transporter transmembrane domain-containing protein</fullName>
    </recommendedName>
</protein>
<name>A0A8X8WUC1_SALSN</name>
<evidence type="ECO:0000256" key="2">
    <source>
        <dbReference type="ARBA" id="ARBA00022448"/>
    </source>
</evidence>
<keyword evidence="2" id="KW-0813">Transport</keyword>
<keyword evidence="4" id="KW-0029">Amino-acid transport</keyword>
<evidence type="ECO:0000256" key="3">
    <source>
        <dbReference type="ARBA" id="ARBA00022692"/>
    </source>
</evidence>
<dbReference type="EMBL" id="PNBA02000014">
    <property type="protein sequence ID" value="KAG6400284.1"/>
    <property type="molecule type" value="Genomic_DNA"/>
</dbReference>
<feature type="transmembrane region" description="Helical" evidence="7">
    <location>
        <begin position="103"/>
        <end position="127"/>
    </location>
</feature>
<evidence type="ECO:0000256" key="7">
    <source>
        <dbReference type="SAM" id="Phobius"/>
    </source>
</evidence>
<evidence type="ECO:0000256" key="6">
    <source>
        <dbReference type="ARBA" id="ARBA00023136"/>
    </source>
</evidence>
<evidence type="ECO:0000313" key="10">
    <source>
        <dbReference type="Proteomes" id="UP000298416"/>
    </source>
</evidence>
<sequence>MAYSPFLIWDTPPLANGAASSKLLSYHIVLGAISMGVVATMVVVLCLLFVGTAEGVGFHHSGKLLNLSGIPFSLGVYGFCYFGHTVFPNIYQSMSDKTKFKRAIIIIFIICAAFYGSTAVMGFLMFGPSTKMQITMNLPQHKLSSKIALWTTNPLATAIEELLPLRISDTHVSFLLVRTSLVLSSIVVPMLVPFFDTVMSLIGSLFGVLIAMVMPCLCFLKIIGKRGTKIQIILSSCIAVIGIVCGIIGTYNAFSDLVNKY</sequence>
<comment type="caution">
    <text evidence="9">The sequence shown here is derived from an EMBL/GenBank/DDBJ whole genome shotgun (WGS) entry which is preliminary data.</text>
</comment>
<evidence type="ECO:0000259" key="8">
    <source>
        <dbReference type="Pfam" id="PF01490"/>
    </source>
</evidence>